<keyword evidence="3" id="KW-1185">Reference proteome</keyword>
<feature type="region of interest" description="Disordered" evidence="1">
    <location>
        <begin position="172"/>
        <end position="236"/>
    </location>
</feature>
<dbReference type="EMBL" id="OW240920">
    <property type="protein sequence ID" value="CAH2315735.1"/>
    <property type="molecule type" value="Genomic_DNA"/>
</dbReference>
<feature type="compositionally biased region" description="Basic residues" evidence="1">
    <location>
        <begin position="362"/>
        <end position="371"/>
    </location>
</feature>
<protein>
    <submittedName>
        <fullName evidence="2">Uncharacterized protein</fullName>
    </submittedName>
</protein>
<accession>A0AAD1T2U1</accession>
<gene>
    <name evidence="2" type="ORF">PECUL_23A035945</name>
</gene>
<feature type="compositionally biased region" description="Polar residues" evidence="1">
    <location>
        <begin position="196"/>
        <end position="205"/>
    </location>
</feature>
<proteinExistence type="predicted"/>
<feature type="compositionally biased region" description="Basic and acidic residues" evidence="1">
    <location>
        <begin position="209"/>
        <end position="219"/>
    </location>
</feature>
<evidence type="ECO:0000313" key="2">
    <source>
        <dbReference type="EMBL" id="CAH2315735.1"/>
    </source>
</evidence>
<dbReference type="Proteomes" id="UP001295444">
    <property type="component" value="Chromosome 09"/>
</dbReference>
<organism evidence="2 3">
    <name type="scientific">Pelobates cultripes</name>
    <name type="common">Western spadefoot toad</name>
    <dbReference type="NCBI Taxonomy" id="61616"/>
    <lineage>
        <taxon>Eukaryota</taxon>
        <taxon>Metazoa</taxon>
        <taxon>Chordata</taxon>
        <taxon>Craniata</taxon>
        <taxon>Vertebrata</taxon>
        <taxon>Euteleostomi</taxon>
        <taxon>Amphibia</taxon>
        <taxon>Batrachia</taxon>
        <taxon>Anura</taxon>
        <taxon>Pelobatoidea</taxon>
        <taxon>Pelobatidae</taxon>
        <taxon>Pelobates</taxon>
    </lineage>
</organism>
<sequence length="371" mass="44708">MSFLDNREYRTNNIDACFESTIERNSVPQYSDQNKSRYNLERHLIKEMKVKWEIATLKKYVRDQITPRGLRFYKDPSFDREDPHFMAGWEKLLDGFSFSTMGYIVARREETLPKLDEEISKWKNCLAESTSPEIYNDILKEIQLKVDKLELDIIEIKKKKYLRDTIDYKTGNVRKRNNNNKNNIRQNTFVKRKQYSQDNYSQHPLTTRDPLERNDNTKWEKRRKIPHKDNPLESYDVNTKYDKSKRVPYENNTKKYTNGVQQNRWQPYNKKKIYDSKTAESPKAYKHIPIQRRQQCTNFESIVTTNNQDSRKYSDVVKERAQRKEQEKHSREEPPYHLQEKPIPQHREQRKVNDNTPSPQIPHHHLFFGGT</sequence>
<feature type="region of interest" description="Disordered" evidence="1">
    <location>
        <begin position="307"/>
        <end position="371"/>
    </location>
</feature>
<evidence type="ECO:0000313" key="3">
    <source>
        <dbReference type="Proteomes" id="UP001295444"/>
    </source>
</evidence>
<name>A0AAD1T2U1_PELCU</name>
<evidence type="ECO:0000256" key="1">
    <source>
        <dbReference type="SAM" id="MobiDB-lite"/>
    </source>
</evidence>
<feature type="compositionally biased region" description="Basic and acidic residues" evidence="1">
    <location>
        <begin position="309"/>
        <end position="353"/>
    </location>
</feature>
<reference evidence="2" key="1">
    <citation type="submission" date="2022-03" db="EMBL/GenBank/DDBJ databases">
        <authorList>
            <person name="Alioto T."/>
            <person name="Alioto T."/>
            <person name="Gomez Garrido J."/>
        </authorList>
    </citation>
    <scope>NUCLEOTIDE SEQUENCE</scope>
</reference>
<dbReference type="AlphaFoldDB" id="A0AAD1T2U1"/>